<evidence type="ECO:0000256" key="3">
    <source>
        <dbReference type="ARBA" id="ARBA00047942"/>
    </source>
</evidence>
<dbReference type="PANTHER" id="PTHR33375">
    <property type="entry name" value="CHROMOSOME-PARTITIONING PROTEIN PARB-RELATED"/>
    <property type="match status" value="1"/>
</dbReference>
<dbReference type="InterPro" id="IPR001091">
    <property type="entry name" value="RM_Methyltransferase"/>
</dbReference>
<comment type="caution">
    <text evidence="6">The sequence shown here is derived from an EMBL/GenBank/DDBJ whole genome shotgun (WGS) entry which is preliminary data.</text>
</comment>
<dbReference type="InterPro" id="IPR015840">
    <property type="entry name" value="DNA_MeTrfase_ParB"/>
</dbReference>
<dbReference type="InterPro" id="IPR036086">
    <property type="entry name" value="ParB/Sulfiredoxin_sf"/>
</dbReference>
<reference evidence="6" key="1">
    <citation type="submission" date="2019-04" db="EMBL/GenBank/DDBJ databases">
        <title>Whole genome sequencing of cave bacteria.</title>
        <authorList>
            <person name="Gan H.M."/>
            <person name="Barton H."/>
            <person name="Savka M.A."/>
        </authorList>
    </citation>
    <scope>NUCLEOTIDE SEQUENCE [LARGE SCALE GENOMIC DNA]</scope>
    <source>
        <strain evidence="6">LC387</strain>
    </source>
</reference>
<dbReference type="InterPro" id="IPR029063">
    <property type="entry name" value="SAM-dependent_MTases_sf"/>
</dbReference>
<dbReference type="SMART" id="SM00470">
    <property type="entry name" value="ParB"/>
    <property type="match status" value="1"/>
</dbReference>
<dbReference type="SUPFAM" id="SSF110849">
    <property type="entry name" value="ParB/Sulfiredoxin"/>
    <property type="match status" value="1"/>
</dbReference>
<gene>
    <name evidence="6" type="ORF">YH63_001995</name>
</gene>
<dbReference type="GO" id="GO:0003677">
    <property type="term" value="F:DNA binding"/>
    <property type="evidence" value="ECO:0007669"/>
    <property type="project" value="InterPro"/>
</dbReference>
<dbReference type="PRINTS" id="PR00508">
    <property type="entry name" value="S21N4MTFRASE"/>
</dbReference>
<keyword evidence="7" id="KW-1185">Reference proteome</keyword>
<dbReference type="Pfam" id="PF01555">
    <property type="entry name" value="N6_N4_Mtase"/>
    <property type="match status" value="1"/>
</dbReference>
<dbReference type="GO" id="GO:0007059">
    <property type="term" value="P:chromosome segregation"/>
    <property type="evidence" value="ECO:0007669"/>
    <property type="project" value="TreeGrafter"/>
</dbReference>
<comment type="similarity">
    <text evidence="4">Belongs to the N(4)/N(6)-methyltransferase family.</text>
</comment>
<evidence type="ECO:0000256" key="2">
    <source>
        <dbReference type="ARBA" id="ARBA00022679"/>
    </source>
</evidence>
<feature type="domain" description="ParB-like N-terminal" evidence="5">
    <location>
        <begin position="9"/>
        <end position="95"/>
    </location>
</feature>
<evidence type="ECO:0000259" key="5">
    <source>
        <dbReference type="SMART" id="SM00470"/>
    </source>
</evidence>
<evidence type="ECO:0000313" key="6">
    <source>
        <dbReference type="EMBL" id="TKT73836.1"/>
    </source>
</evidence>
<proteinExistence type="inferred from homology"/>
<dbReference type="PANTHER" id="PTHR33375:SF1">
    <property type="entry name" value="CHROMOSOME-PARTITIONING PROTEIN PARB-RELATED"/>
    <property type="match status" value="1"/>
</dbReference>
<name>A0A4U6BTE2_9BRAD</name>
<dbReference type="OrthoDB" id="7806498at2"/>
<keyword evidence="1 6" id="KW-0489">Methyltransferase</keyword>
<dbReference type="AlphaFoldDB" id="A0A4U6BTE2"/>
<dbReference type="Gene3D" id="3.40.50.150">
    <property type="entry name" value="Vaccinia Virus protein VP39"/>
    <property type="match status" value="1"/>
</dbReference>
<dbReference type="InterPro" id="IPR002941">
    <property type="entry name" value="DNA_methylase_N4/N6"/>
</dbReference>
<dbReference type="GO" id="GO:0009007">
    <property type="term" value="F:site-specific DNA-methyltransferase (adenine-specific) activity"/>
    <property type="evidence" value="ECO:0007669"/>
    <property type="project" value="UniProtKB-EC"/>
</dbReference>
<protein>
    <recommendedName>
        <fullName evidence="4">Methyltransferase</fullName>
        <ecNumber evidence="4">2.1.1.-</ecNumber>
    </recommendedName>
</protein>
<evidence type="ECO:0000256" key="1">
    <source>
        <dbReference type="ARBA" id="ARBA00022603"/>
    </source>
</evidence>
<dbReference type="InterPro" id="IPR003115">
    <property type="entry name" value="ParB_N"/>
</dbReference>
<dbReference type="EMBL" id="LBIA02000001">
    <property type="protein sequence ID" value="TKT73836.1"/>
    <property type="molecule type" value="Genomic_DNA"/>
</dbReference>
<dbReference type="Proteomes" id="UP000034832">
    <property type="component" value="Unassembled WGS sequence"/>
</dbReference>
<dbReference type="Pfam" id="PF02195">
    <property type="entry name" value="ParB_N"/>
    <property type="match status" value="1"/>
</dbReference>
<comment type="catalytic activity">
    <reaction evidence="3">
        <text>a 2'-deoxyadenosine in DNA + S-adenosyl-L-methionine = an N(6)-methyl-2'-deoxyadenosine in DNA + S-adenosyl-L-homocysteine + H(+)</text>
        <dbReference type="Rhea" id="RHEA:15197"/>
        <dbReference type="Rhea" id="RHEA-COMP:12418"/>
        <dbReference type="Rhea" id="RHEA-COMP:12419"/>
        <dbReference type="ChEBI" id="CHEBI:15378"/>
        <dbReference type="ChEBI" id="CHEBI:57856"/>
        <dbReference type="ChEBI" id="CHEBI:59789"/>
        <dbReference type="ChEBI" id="CHEBI:90615"/>
        <dbReference type="ChEBI" id="CHEBI:90616"/>
        <dbReference type="EC" id="2.1.1.72"/>
    </reaction>
</comment>
<accession>A0A4U6BTE2</accession>
<dbReference type="SUPFAM" id="SSF53335">
    <property type="entry name" value="S-adenosyl-L-methionine-dependent methyltransferases"/>
    <property type="match status" value="1"/>
</dbReference>
<evidence type="ECO:0000313" key="7">
    <source>
        <dbReference type="Proteomes" id="UP000034832"/>
    </source>
</evidence>
<dbReference type="CDD" id="cd16403">
    <property type="entry name" value="ParB_N_like_MT"/>
    <property type="match status" value="1"/>
</dbReference>
<dbReference type="EC" id="2.1.1.-" evidence="4"/>
<dbReference type="GO" id="GO:0005694">
    <property type="term" value="C:chromosome"/>
    <property type="evidence" value="ECO:0007669"/>
    <property type="project" value="TreeGrafter"/>
</dbReference>
<dbReference type="GO" id="GO:0032259">
    <property type="term" value="P:methylation"/>
    <property type="evidence" value="ECO:0007669"/>
    <property type="project" value="UniProtKB-KW"/>
</dbReference>
<dbReference type="Gene3D" id="3.90.1530.10">
    <property type="entry name" value="Conserved hypothetical protein from pyrococcus furiosus pfu- 392566-001, ParB domain"/>
    <property type="match status" value="1"/>
</dbReference>
<evidence type="ECO:0000256" key="4">
    <source>
        <dbReference type="RuleBase" id="RU362026"/>
    </source>
</evidence>
<dbReference type="PIRSF" id="PIRSF036758">
    <property type="entry name" value="Aden_M_ParB"/>
    <property type="match status" value="1"/>
</dbReference>
<dbReference type="GO" id="GO:0045881">
    <property type="term" value="P:positive regulation of sporulation resulting in formation of a cellular spore"/>
    <property type="evidence" value="ECO:0007669"/>
    <property type="project" value="TreeGrafter"/>
</dbReference>
<organism evidence="6 7">
    <name type="scientific">Afipia massiliensis</name>
    <dbReference type="NCBI Taxonomy" id="211460"/>
    <lineage>
        <taxon>Bacteria</taxon>
        <taxon>Pseudomonadati</taxon>
        <taxon>Pseudomonadota</taxon>
        <taxon>Alphaproteobacteria</taxon>
        <taxon>Hyphomicrobiales</taxon>
        <taxon>Nitrobacteraceae</taxon>
        <taxon>Afipia</taxon>
    </lineage>
</organism>
<sequence>METVMLNVQWVPIGTLKQNPRNVRTHKKNQIKQIADSIRTFGWTFPILTDEMRMIVAGTGRYLASTELRLREVPIIIKAGLTETQKRALALADNKIAANAGWDHLGLAAELGELATLLPECNLDLRITGFEAPEIDNLMGAFSDSEQDPVDEISRPADIAITRRGDLWTLGRHQLYCGDSGDPVDVRTLMRRQMAHMVFADPPYNVPVRSIQGRGKIKHREFSSASGEMSPKQFTSFLAKWMRLAVEFSEDGSIHFCCMDWRHMSEVLAASEETYSELKNLIVWAKSNAGQGSFYRSQHELIFVFKNGDRSHQNNIELGKHGRSRSNVWQYAGVNTFRKDRLAELTVHPTVKPVALVADAMRDCSRRNDIIYDPFMGSGTTILAAEKVGRRAYGIEIDPLYVDVAIRRWQEFTKRDAILEATGQTFDEVAAKQSASPALKRVRT</sequence>
<dbReference type="STRING" id="211460.YH63_16890"/>
<dbReference type="InterPro" id="IPR050336">
    <property type="entry name" value="Chromosome_partition/occlusion"/>
</dbReference>
<dbReference type="GO" id="GO:0008170">
    <property type="term" value="F:N-methyltransferase activity"/>
    <property type="evidence" value="ECO:0007669"/>
    <property type="project" value="InterPro"/>
</dbReference>
<keyword evidence="2" id="KW-0808">Transferase</keyword>